<dbReference type="EMBL" id="KN831957">
    <property type="protein sequence ID" value="KIO08562.1"/>
    <property type="molecule type" value="Genomic_DNA"/>
</dbReference>
<evidence type="ECO:0000313" key="1">
    <source>
        <dbReference type="EMBL" id="KIO08562.1"/>
    </source>
</evidence>
<reference evidence="1 2" key="1">
    <citation type="submission" date="2014-04" db="EMBL/GenBank/DDBJ databases">
        <authorList>
            <consortium name="DOE Joint Genome Institute"/>
            <person name="Kuo A."/>
            <person name="Kohler A."/>
            <person name="Costa M.D."/>
            <person name="Nagy L.G."/>
            <person name="Floudas D."/>
            <person name="Copeland A."/>
            <person name="Barry K.W."/>
            <person name="Cichocki N."/>
            <person name="Veneault-Fourrey C."/>
            <person name="LaButti K."/>
            <person name="Lindquist E.A."/>
            <person name="Lipzen A."/>
            <person name="Lundell T."/>
            <person name="Morin E."/>
            <person name="Murat C."/>
            <person name="Sun H."/>
            <person name="Tunlid A."/>
            <person name="Henrissat B."/>
            <person name="Grigoriev I.V."/>
            <person name="Hibbett D.S."/>
            <person name="Martin F."/>
            <person name="Nordberg H.P."/>
            <person name="Cantor M.N."/>
            <person name="Hua S.X."/>
        </authorList>
    </citation>
    <scope>NUCLEOTIDE SEQUENCE [LARGE SCALE GENOMIC DNA]</scope>
    <source>
        <strain evidence="1 2">Marx 270</strain>
    </source>
</reference>
<sequence length="119" mass="13212">MLFKIGSSSENPKDRIPLQGAVEHHCFHVLENSQKGAADDQATSKASRWPIWHSFVKEADHRSVEGLMGSSVVFLVGDRVISPILGSAIIRTPPRTKISLTMDMQLAKAWPRIWSSSFV</sequence>
<dbReference type="Proteomes" id="UP000054217">
    <property type="component" value="Unassembled WGS sequence"/>
</dbReference>
<organism evidence="1 2">
    <name type="scientific">Pisolithus tinctorius Marx 270</name>
    <dbReference type="NCBI Taxonomy" id="870435"/>
    <lineage>
        <taxon>Eukaryota</taxon>
        <taxon>Fungi</taxon>
        <taxon>Dikarya</taxon>
        <taxon>Basidiomycota</taxon>
        <taxon>Agaricomycotina</taxon>
        <taxon>Agaricomycetes</taxon>
        <taxon>Agaricomycetidae</taxon>
        <taxon>Boletales</taxon>
        <taxon>Sclerodermatineae</taxon>
        <taxon>Pisolithaceae</taxon>
        <taxon>Pisolithus</taxon>
    </lineage>
</organism>
<dbReference type="InParanoid" id="A0A0C3KG42"/>
<evidence type="ECO:0000313" key="2">
    <source>
        <dbReference type="Proteomes" id="UP000054217"/>
    </source>
</evidence>
<feature type="non-terminal residue" evidence="1">
    <location>
        <position position="119"/>
    </location>
</feature>
<dbReference type="AlphaFoldDB" id="A0A0C3KG42"/>
<proteinExistence type="predicted"/>
<protein>
    <submittedName>
        <fullName evidence="1">Uncharacterized protein</fullName>
    </submittedName>
</protein>
<reference evidence="2" key="2">
    <citation type="submission" date="2015-01" db="EMBL/GenBank/DDBJ databases">
        <title>Evolutionary Origins and Diversification of the Mycorrhizal Mutualists.</title>
        <authorList>
            <consortium name="DOE Joint Genome Institute"/>
            <consortium name="Mycorrhizal Genomics Consortium"/>
            <person name="Kohler A."/>
            <person name="Kuo A."/>
            <person name="Nagy L.G."/>
            <person name="Floudas D."/>
            <person name="Copeland A."/>
            <person name="Barry K.W."/>
            <person name="Cichocki N."/>
            <person name="Veneault-Fourrey C."/>
            <person name="LaButti K."/>
            <person name="Lindquist E.A."/>
            <person name="Lipzen A."/>
            <person name="Lundell T."/>
            <person name="Morin E."/>
            <person name="Murat C."/>
            <person name="Riley R."/>
            <person name="Ohm R."/>
            <person name="Sun H."/>
            <person name="Tunlid A."/>
            <person name="Henrissat B."/>
            <person name="Grigoriev I.V."/>
            <person name="Hibbett D.S."/>
            <person name="Martin F."/>
        </authorList>
    </citation>
    <scope>NUCLEOTIDE SEQUENCE [LARGE SCALE GENOMIC DNA]</scope>
    <source>
        <strain evidence="2">Marx 270</strain>
    </source>
</reference>
<name>A0A0C3KG42_PISTI</name>
<accession>A0A0C3KG42</accession>
<gene>
    <name evidence="1" type="ORF">M404DRAFT_997485</name>
</gene>
<dbReference type="HOGENOM" id="CLU_2067047_0_0_1"/>
<keyword evidence="2" id="KW-1185">Reference proteome</keyword>